<dbReference type="PANTHER" id="PTHR12131:SF1">
    <property type="entry name" value="ATP-DEPENDENT RNA HELICASE SUPV3L1, MITOCHONDRIAL-RELATED"/>
    <property type="match status" value="1"/>
</dbReference>
<dbReference type="InterPro" id="IPR011545">
    <property type="entry name" value="DEAD/DEAH_box_helicase_dom"/>
</dbReference>
<dbReference type="CDD" id="cd18795">
    <property type="entry name" value="SF2_C_Ski2"/>
    <property type="match status" value="1"/>
</dbReference>
<proteinExistence type="predicted"/>
<keyword evidence="9" id="KW-1185">Reference proteome</keyword>
<dbReference type="InterPro" id="IPR050699">
    <property type="entry name" value="RNA-DNA_Helicase"/>
</dbReference>
<dbReference type="AlphaFoldDB" id="A0A7R9KB54"/>
<evidence type="ECO:0000313" key="9">
    <source>
        <dbReference type="Proteomes" id="UP000759131"/>
    </source>
</evidence>
<feature type="domain" description="Helicase C-terminal" evidence="7">
    <location>
        <begin position="253"/>
        <end position="451"/>
    </location>
</feature>
<dbReference type="EMBL" id="CAJPIZ010000001">
    <property type="protein sequence ID" value="CAG2099937.1"/>
    <property type="molecule type" value="Genomic_DNA"/>
</dbReference>
<evidence type="ECO:0000256" key="5">
    <source>
        <dbReference type="ARBA" id="ARBA00047984"/>
    </source>
</evidence>
<organism evidence="8">
    <name type="scientific">Medioppia subpectinata</name>
    <dbReference type="NCBI Taxonomy" id="1979941"/>
    <lineage>
        <taxon>Eukaryota</taxon>
        <taxon>Metazoa</taxon>
        <taxon>Ecdysozoa</taxon>
        <taxon>Arthropoda</taxon>
        <taxon>Chelicerata</taxon>
        <taxon>Arachnida</taxon>
        <taxon>Acari</taxon>
        <taxon>Acariformes</taxon>
        <taxon>Sarcoptiformes</taxon>
        <taxon>Oribatida</taxon>
        <taxon>Brachypylina</taxon>
        <taxon>Oppioidea</taxon>
        <taxon>Oppiidae</taxon>
        <taxon>Medioppia</taxon>
    </lineage>
</organism>
<dbReference type="SMART" id="SM00487">
    <property type="entry name" value="DEXDc"/>
    <property type="match status" value="1"/>
</dbReference>
<keyword evidence="3" id="KW-0347">Helicase</keyword>
<dbReference type="GO" id="GO:0003676">
    <property type="term" value="F:nucleic acid binding"/>
    <property type="evidence" value="ECO:0007669"/>
    <property type="project" value="InterPro"/>
</dbReference>
<dbReference type="SMART" id="SM01142">
    <property type="entry name" value="DSHCT"/>
    <property type="match status" value="1"/>
</dbReference>
<evidence type="ECO:0000256" key="1">
    <source>
        <dbReference type="ARBA" id="ARBA00022741"/>
    </source>
</evidence>
<evidence type="ECO:0000256" key="3">
    <source>
        <dbReference type="ARBA" id="ARBA00022806"/>
    </source>
</evidence>
<dbReference type="PANTHER" id="PTHR12131">
    <property type="entry name" value="ATP-DEPENDENT RNA AND DNA HELICASE"/>
    <property type="match status" value="1"/>
</dbReference>
<keyword evidence="2" id="KW-0378">Hydrolase</keyword>
<sequence length="723" mass="82501">IEANQYAKKLVGNWLPDDYSTTVDEDILNISFKPDIFQKQSFYFLQKHESVFVSAHTSSGKTLVAEYAIHLALKRGNRVIYTSPIKALSNQKFFDFKSRFENVGLITGDVQVNPEANCLIMTTEILRNMVYRNSDLLRTTEFVIFDEVHYINDCDRGVVWEESIIMLPKHICLVMLSATIPNSMEFSEWVGRTKERCIYVISTEKRAVPLEFVIYSDFEAYSIAGTKLEAEPTNFKNCLLPYSKKIKPGGRFRINDLGHFVTNRRLIPAIFFSFSKKLCEEYGRSLETLDLTNPMEKKKIDQFLVKAMCNLTDADRYLPQVCRMSEQVRKGIAVHHGSLLPFVKECIEILFSQNLVKILIATETFAMGVNMPAKCCVFLSLTKIDNSHYRYLETGEFIQMSGRAGRRGMDKVGTVIIADQRNPPLTTIKKVIDGHPLNLSSQFKLSFSLILMALRGNITVEDLMRSSFKEHEVQKGFSTDMIRLSSLETSQKLQCSNCEDEIRGIQGDYRSIVEYTINNEISFIKNKYSEKSLVQMEEYTARTKFLVEKGFVVDGTVTIKGRVAAEIRTVNDVFVTELVFGNFFEDLTFPETLALMSSMIYEEDTDGQDLNEEFISRFDEIKQAYTELQTDIDKLSIPCFQSLNFGMAQAVYDWANGIGLGPIVAKHSIQEGSFVRLILRLDECCREMVNVAILIGNADLERKFSESSSMIKRDIVFMPIPTL</sequence>
<dbReference type="SUPFAM" id="SSF52540">
    <property type="entry name" value="P-loop containing nucleoside triphosphate hydrolases"/>
    <property type="match status" value="1"/>
</dbReference>
<dbReference type="FunFam" id="3.40.50.300:FF:000354">
    <property type="entry name" value="ATP-dependent RNA helicase SKI2"/>
    <property type="match status" value="1"/>
</dbReference>
<feature type="non-terminal residue" evidence="8">
    <location>
        <position position="1"/>
    </location>
</feature>
<dbReference type="GO" id="GO:0003724">
    <property type="term" value="F:RNA helicase activity"/>
    <property type="evidence" value="ECO:0007669"/>
    <property type="project" value="UniProtKB-EC"/>
</dbReference>
<dbReference type="InterPro" id="IPR014001">
    <property type="entry name" value="Helicase_ATP-bd"/>
</dbReference>
<dbReference type="GO" id="GO:0016787">
    <property type="term" value="F:hydrolase activity"/>
    <property type="evidence" value="ECO:0007669"/>
    <property type="project" value="UniProtKB-KW"/>
</dbReference>
<evidence type="ECO:0000313" key="8">
    <source>
        <dbReference type="EMBL" id="CAD7619507.1"/>
    </source>
</evidence>
<dbReference type="SMART" id="SM00490">
    <property type="entry name" value="HELICc"/>
    <property type="match status" value="1"/>
</dbReference>
<dbReference type="Proteomes" id="UP000759131">
    <property type="component" value="Unassembled WGS sequence"/>
</dbReference>
<protein>
    <submittedName>
        <fullName evidence="8">Uncharacterized protein</fullName>
    </submittedName>
</protein>
<feature type="non-terminal residue" evidence="8">
    <location>
        <position position="723"/>
    </location>
</feature>
<keyword evidence="4" id="KW-0067">ATP-binding</keyword>
<evidence type="ECO:0000259" key="7">
    <source>
        <dbReference type="PROSITE" id="PS51194"/>
    </source>
</evidence>
<evidence type="ECO:0000259" key="6">
    <source>
        <dbReference type="PROSITE" id="PS51192"/>
    </source>
</evidence>
<name>A0A7R9KB54_9ACAR</name>
<keyword evidence="1" id="KW-0547">Nucleotide-binding</keyword>
<gene>
    <name evidence="8" type="ORF">OSB1V03_LOCUS8</name>
</gene>
<dbReference type="Pfam" id="PF08148">
    <property type="entry name" value="DSHCT"/>
    <property type="match status" value="1"/>
</dbReference>
<evidence type="ECO:0000256" key="2">
    <source>
        <dbReference type="ARBA" id="ARBA00022801"/>
    </source>
</evidence>
<dbReference type="InterPro" id="IPR012961">
    <property type="entry name" value="Ski2/MTR4_C"/>
</dbReference>
<feature type="domain" description="Helicase ATP-binding" evidence="6">
    <location>
        <begin position="42"/>
        <end position="198"/>
    </location>
</feature>
<dbReference type="EMBL" id="OC854576">
    <property type="protein sequence ID" value="CAD7619507.1"/>
    <property type="molecule type" value="Genomic_DNA"/>
</dbReference>
<reference evidence="8" key="1">
    <citation type="submission" date="2020-11" db="EMBL/GenBank/DDBJ databases">
        <authorList>
            <person name="Tran Van P."/>
        </authorList>
    </citation>
    <scope>NUCLEOTIDE SEQUENCE</scope>
</reference>
<evidence type="ECO:0000256" key="4">
    <source>
        <dbReference type="ARBA" id="ARBA00022840"/>
    </source>
</evidence>
<dbReference type="Pfam" id="PF00271">
    <property type="entry name" value="Helicase_C"/>
    <property type="match status" value="1"/>
</dbReference>
<dbReference type="Gene3D" id="1.10.3380.30">
    <property type="match status" value="1"/>
</dbReference>
<dbReference type="Gene3D" id="3.40.50.300">
    <property type="entry name" value="P-loop containing nucleotide triphosphate hydrolases"/>
    <property type="match status" value="2"/>
</dbReference>
<dbReference type="GO" id="GO:0005524">
    <property type="term" value="F:ATP binding"/>
    <property type="evidence" value="ECO:0007669"/>
    <property type="project" value="UniProtKB-KW"/>
</dbReference>
<accession>A0A7R9KB54</accession>
<dbReference type="InterPro" id="IPR027417">
    <property type="entry name" value="P-loop_NTPase"/>
</dbReference>
<dbReference type="InterPro" id="IPR001650">
    <property type="entry name" value="Helicase_C-like"/>
</dbReference>
<dbReference type="PROSITE" id="PS51194">
    <property type="entry name" value="HELICASE_CTER"/>
    <property type="match status" value="1"/>
</dbReference>
<dbReference type="OrthoDB" id="64767at2759"/>
<dbReference type="PROSITE" id="PS51192">
    <property type="entry name" value="HELICASE_ATP_BIND_1"/>
    <property type="match status" value="1"/>
</dbReference>
<dbReference type="Pfam" id="PF00270">
    <property type="entry name" value="DEAD"/>
    <property type="match status" value="1"/>
</dbReference>
<comment type="catalytic activity">
    <reaction evidence="5">
        <text>ATP + H2O = ADP + phosphate + H(+)</text>
        <dbReference type="Rhea" id="RHEA:13065"/>
        <dbReference type="ChEBI" id="CHEBI:15377"/>
        <dbReference type="ChEBI" id="CHEBI:15378"/>
        <dbReference type="ChEBI" id="CHEBI:30616"/>
        <dbReference type="ChEBI" id="CHEBI:43474"/>
        <dbReference type="ChEBI" id="CHEBI:456216"/>
        <dbReference type="EC" id="3.6.4.13"/>
    </reaction>
</comment>